<name>A0A7J7JP15_BUGNE</name>
<sequence length="79" mass="9381">MIEYCLVLLLLLASTFRNELSKQTLTKIKTFVLLIKKSTILYNWQKQKTKSYLMSFIYLLLVDITNWIRPTLLSQLILL</sequence>
<proteinExistence type="predicted"/>
<evidence type="ECO:0000256" key="1">
    <source>
        <dbReference type="SAM" id="SignalP"/>
    </source>
</evidence>
<reference evidence="2" key="1">
    <citation type="submission" date="2020-06" db="EMBL/GenBank/DDBJ databases">
        <title>Draft genome of Bugula neritina, a colonial animal packing powerful symbionts and potential medicines.</title>
        <authorList>
            <person name="Rayko M."/>
        </authorList>
    </citation>
    <scope>NUCLEOTIDE SEQUENCE [LARGE SCALE GENOMIC DNA]</scope>
    <source>
        <strain evidence="2">Kwan_BN1</strain>
    </source>
</reference>
<comment type="caution">
    <text evidence="2">The sequence shown here is derived from an EMBL/GenBank/DDBJ whole genome shotgun (WGS) entry which is preliminary data.</text>
</comment>
<keyword evidence="1" id="KW-0732">Signal</keyword>
<feature type="signal peptide" evidence="1">
    <location>
        <begin position="1"/>
        <end position="21"/>
    </location>
</feature>
<organism evidence="2 3">
    <name type="scientific">Bugula neritina</name>
    <name type="common">Brown bryozoan</name>
    <name type="synonym">Sertularia neritina</name>
    <dbReference type="NCBI Taxonomy" id="10212"/>
    <lineage>
        <taxon>Eukaryota</taxon>
        <taxon>Metazoa</taxon>
        <taxon>Spiralia</taxon>
        <taxon>Lophotrochozoa</taxon>
        <taxon>Bryozoa</taxon>
        <taxon>Gymnolaemata</taxon>
        <taxon>Cheilostomatida</taxon>
        <taxon>Flustrina</taxon>
        <taxon>Buguloidea</taxon>
        <taxon>Bugulidae</taxon>
        <taxon>Bugula</taxon>
    </lineage>
</organism>
<feature type="chain" id="PRO_5029752051" evidence="1">
    <location>
        <begin position="22"/>
        <end position="79"/>
    </location>
</feature>
<gene>
    <name evidence="2" type="ORF">EB796_013590</name>
</gene>
<dbReference type="Proteomes" id="UP000593567">
    <property type="component" value="Unassembled WGS sequence"/>
</dbReference>
<keyword evidence="3" id="KW-1185">Reference proteome</keyword>
<evidence type="ECO:0000313" key="3">
    <source>
        <dbReference type="Proteomes" id="UP000593567"/>
    </source>
</evidence>
<protein>
    <submittedName>
        <fullName evidence="2">Uncharacterized protein</fullName>
    </submittedName>
</protein>
<evidence type="ECO:0000313" key="2">
    <source>
        <dbReference type="EMBL" id="KAF6028079.1"/>
    </source>
</evidence>
<dbReference type="AlphaFoldDB" id="A0A7J7JP15"/>
<dbReference type="EMBL" id="VXIV02001991">
    <property type="protein sequence ID" value="KAF6028079.1"/>
    <property type="molecule type" value="Genomic_DNA"/>
</dbReference>
<accession>A0A7J7JP15</accession>